<dbReference type="PATRIC" id="fig|1629550.3.peg.807"/>
<reference evidence="1 2" key="1">
    <citation type="submission" date="2015-04" db="EMBL/GenBank/DDBJ databases">
        <title>Microcin producing Clostridium sp. JC272T.</title>
        <authorList>
            <person name="Jyothsna T."/>
            <person name="Sasikala C."/>
            <person name="Ramana C."/>
        </authorList>
    </citation>
    <scope>NUCLEOTIDE SEQUENCE [LARGE SCALE GENOMIC DNA]</scope>
    <source>
        <strain evidence="1 2">JC272</strain>
    </source>
</reference>
<sequence>MLIKRLGEVYKEKLDIKLYQAGKDFTYLKKYGIITKGTMIINQRKKYDRLSKDVIEKAIIEAINN</sequence>
<keyword evidence="2" id="KW-1185">Reference proteome</keyword>
<gene>
    <name evidence="1" type="ORF">VN21_06810</name>
</gene>
<dbReference type="EMBL" id="LBBT01000147">
    <property type="protein sequence ID" value="KKY01753.1"/>
    <property type="molecule type" value="Genomic_DNA"/>
</dbReference>
<organism evidence="1 2">
    <name type="scientific">Paraclostridium benzoelyticum</name>
    <dbReference type="NCBI Taxonomy" id="1629550"/>
    <lineage>
        <taxon>Bacteria</taxon>
        <taxon>Bacillati</taxon>
        <taxon>Bacillota</taxon>
        <taxon>Clostridia</taxon>
        <taxon>Peptostreptococcales</taxon>
        <taxon>Peptostreptococcaceae</taxon>
        <taxon>Paraclostridium</taxon>
    </lineage>
</organism>
<proteinExistence type="predicted"/>
<protein>
    <submittedName>
        <fullName evidence="1">Uncharacterized protein</fullName>
    </submittedName>
</protein>
<dbReference type="OrthoDB" id="5518971at2"/>
<name>A0A0M3DHF4_9FIRM</name>
<evidence type="ECO:0000313" key="2">
    <source>
        <dbReference type="Proteomes" id="UP000034407"/>
    </source>
</evidence>
<dbReference type="NCBIfam" id="NF040730">
    <property type="entry name" value="CxCC_doxin"/>
    <property type="match status" value="1"/>
</dbReference>
<comment type="caution">
    <text evidence="1">The sequence shown here is derived from an EMBL/GenBank/DDBJ whole genome shotgun (WGS) entry which is preliminary data.</text>
</comment>
<dbReference type="Proteomes" id="UP000034407">
    <property type="component" value="Unassembled WGS sequence"/>
</dbReference>
<dbReference type="AlphaFoldDB" id="A0A0M3DHF4"/>
<evidence type="ECO:0000313" key="1">
    <source>
        <dbReference type="EMBL" id="KKY01753.1"/>
    </source>
</evidence>
<accession>A0A0M3DHF4</accession>